<proteinExistence type="predicted"/>
<gene>
    <name evidence="2" type="ORF">B19861_15330</name>
    <name evidence="3" type="ORF">BIFAD42_18470</name>
</gene>
<reference evidence="2 5" key="2">
    <citation type="submission" date="2023-06" db="EMBL/GenBank/DDBJ databases">
        <title>Complete Genome Sequences of Bifidobacterium faecale strain JCM19861T was isolated from human faeces by Jung-Hye Choi et al. (2014).</title>
        <authorList>
            <person name="Okuhama S."/>
            <person name="Takahashi H."/>
            <person name="Imaizumi K."/>
            <person name="Nakayama S."/>
            <person name="Ogata Y."/>
            <person name="Suda W."/>
        </authorList>
    </citation>
    <scope>NUCLEOTIDE SEQUENCE [LARGE SCALE GENOMIC DNA]</scope>
    <source>
        <strain evidence="2 5">JCM 19861</strain>
    </source>
</reference>
<organism evidence="3 4">
    <name type="scientific">Bifidobacterium adolescentis</name>
    <dbReference type="NCBI Taxonomy" id="1680"/>
    <lineage>
        <taxon>Bacteria</taxon>
        <taxon>Bacillati</taxon>
        <taxon>Actinomycetota</taxon>
        <taxon>Actinomycetes</taxon>
        <taxon>Bifidobacteriales</taxon>
        <taxon>Bifidobacteriaceae</taxon>
        <taxon>Bifidobacterium</taxon>
    </lineage>
</organism>
<evidence type="ECO:0000259" key="1">
    <source>
        <dbReference type="Pfam" id="PF22907"/>
    </source>
</evidence>
<dbReference type="Proteomes" id="UP001357973">
    <property type="component" value="Chromosome"/>
</dbReference>
<evidence type="ECO:0000313" key="2">
    <source>
        <dbReference type="EMBL" id="BEK83591.1"/>
    </source>
</evidence>
<keyword evidence="5" id="KW-1185">Reference proteome</keyword>
<dbReference type="GO" id="GO:0009313">
    <property type="term" value="P:oligosaccharide catabolic process"/>
    <property type="evidence" value="ECO:0007669"/>
    <property type="project" value="TreeGrafter"/>
</dbReference>
<dbReference type="EMBL" id="AP028457">
    <property type="protein sequence ID" value="BEK83591.1"/>
    <property type="molecule type" value="Genomic_DNA"/>
</dbReference>
<dbReference type="Pfam" id="PF22907">
    <property type="entry name" value="Ams1-like_1st"/>
    <property type="match status" value="1"/>
</dbReference>
<dbReference type="PANTHER" id="PTHR46017">
    <property type="entry name" value="ALPHA-MANNOSIDASE 2C1"/>
    <property type="match status" value="1"/>
</dbReference>
<dbReference type="InterPro" id="IPR054723">
    <property type="entry name" value="Ams1-like_N"/>
</dbReference>
<sequence length="263" mass="29495">MCHMCTKHYRIVSYALFANEGEPEQSADFLARVRENKVDFLDFMVPGAWGTIWGTTWFEVRGRIDRESVKGRAVELVVDLGWKRHRGPGFQAEGLCYRPDGSVIKAVNPDNCWIPLIDANGVANVELDDAGRFTVYVEAASNPPVEADLPFAPMNLGERADGRPSDYVLTTMDVCAFNQNVFDYLMDLETVTSLMRELKDDDPRYWQLAKALQRSLNTYDERDIAGTLEPAKEKLAGVLSEPAYSSVIHHVAVGHAHIDSAWL</sequence>
<dbReference type="Proteomes" id="UP000886943">
    <property type="component" value="Unassembled WGS sequence"/>
</dbReference>
<evidence type="ECO:0000313" key="4">
    <source>
        <dbReference type="Proteomes" id="UP000886943"/>
    </source>
</evidence>
<dbReference type="AlphaFoldDB" id="A0AAN5AFJ0"/>
<dbReference type="PANTHER" id="PTHR46017:SF1">
    <property type="entry name" value="ALPHA-MANNOSIDASE 2C1"/>
    <property type="match status" value="1"/>
</dbReference>
<accession>A0AAN5AFJ0</accession>
<protein>
    <recommendedName>
        <fullName evidence="1">Alpha-mannosidase Ams1-like N-terminal domain-containing protein</fullName>
    </recommendedName>
</protein>
<feature type="domain" description="Alpha-mannosidase Ams1-like N-terminal" evidence="1">
    <location>
        <begin position="39"/>
        <end position="151"/>
    </location>
</feature>
<evidence type="ECO:0000313" key="3">
    <source>
        <dbReference type="EMBL" id="GJD14863.1"/>
    </source>
</evidence>
<dbReference type="GO" id="GO:0004559">
    <property type="term" value="F:alpha-mannosidase activity"/>
    <property type="evidence" value="ECO:0007669"/>
    <property type="project" value="TreeGrafter"/>
</dbReference>
<name>A0AAN5AFJ0_BIFAD</name>
<reference evidence="3" key="1">
    <citation type="submission" date="2021-08" db="EMBL/GenBank/DDBJ databases">
        <title>Draft genome sequence of the GABA producer Bifidobacterium adolescentis 4-2, isolated from healthy human feces.</title>
        <authorList>
            <person name="Altaib H."/>
            <person name="Niwa R."/>
            <person name="Abe M."/>
            <person name="Suzuki T."/>
        </authorList>
    </citation>
    <scope>NUCLEOTIDE SEQUENCE</scope>
    <source>
        <strain evidence="3">4-2</strain>
    </source>
</reference>
<dbReference type="EMBL" id="BPPZ01000014">
    <property type="protein sequence ID" value="GJD14863.1"/>
    <property type="molecule type" value="Genomic_DNA"/>
</dbReference>
<evidence type="ECO:0000313" key="5">
    <source>
        <dbReference type="Proteomes" id="UP001357973"/>
    </source>
</evidence>